<proteinExistence type="predicted"/>
<dbReference type="EMBL" id="CAMGYJ010000006">
    <property type="protein sequence ID" value="CAI0433536.1"/>
    <property type="molecule type" value="Genomic_DNA"/>
</dbReference>
<comment type="caution">
    <text evidence="1">The sequence shown here is derived from an EMBL/GenBank/DDBJ whole genome shotgun (WGS) entry which is preliminary data.</text>
</comment>
<accession>A0AAV0LH11</accession>
<organism evidence="1 2">
    <name type="scientific">Linum tenue</name>
    <dbReference type="NCBI Taxonomy" id="586396"/>
    <lineage>
        <taxon>Eukaryota</taxon>
        <taxon>Viridiplantae</taxon>
        <taxon>Streptophyta</taxon>
        <taxon>Embryophyta</taxon>
        <taxon>Tracheophyta</taxon>
        <taxon>Spermatophyta</taxon>
        <taxon>Magnoliopsida</taxon>
        <taxon>eudicotyledons</taxon>
        <taxon>Gunneridae</taxon>
        <taxon>Pentapetalae</taxon>
        <taxon>rosids</taxon>
        <taxon>fabids</taxon>
        <taxon>Malpighiales</taxon>
        <taxon>Linaceae</taxon>
        <taxon>Linum</taxon>
    </lineage>
</organism>
<dbReference type="Proteomes" id="UP001154282">
    <property type="component" value="Unassembled WGS sequence"/>
</dbReference>
<gene>
    <name evidence="1" type="ORF">LITE_LOCUS23912</name>
</gene>
<evidence type="ECO:0000313" key="1">
    <source>
        <dbReference type="EMBL" id="CAI0433536.1"/>
    </source>
</evidence>
<reference evidence="1" key="1">
    <citation type="submission" date="2022-08" db="EMBL/GenBank/DDBJ databases">
        <authorList>
            <person name="Gutierrez-Valencia J."/>
        </authorList>
    </citation>
    <scope>NUCLEOTIDE SEQUENCE</scope>
</reference>
<sequence length="29" mass="3643">MTMLQLSLIRKEIHRQLEFLVQSRKSWDR</sequence>
<name>A0AAV0LH11_9ROSI</name>
<keyword evidence="2" id="KW-1185">Reference proteome</keyword>
<dbReference type="AlphaFoldDB" id="A0AAV0LH11"/>
<protein>
    <submittedName>
        <fullName evidence="1">Uncharacterized protein</fullName>
    </submittedName>
</protein>
<evidence type="ECO:0000313" key="2">
    <source>
        <dbReference type="Proteomes" id="UP001154282"/>
    </source>
</evidence>